<feature type="transmembrane region" description="Helical" evidence="17">
    <location>
        <begin position="22"/>
        <end position="43"/>
    </location>
</feature>
<evidence type="ECO:0000256" key="2">
    <source>
        <dbReference type="ARBA" id="ARBA00010663"/>
    </source>
</evidence>
<dbReference type="PROSITE" id="PS00237">
    <property type="entry name" value="G_PROTEIN_RECEP_F1_1"/>
    <property type="match status" value="1"/>
</dbReference>
<dbReference type="AlphaFoldDB" id="A0A9P0FGE3"/>
<evidence type="ECO:0000313" key="19">
    <source>
        <dbReference type="EMBL" id="CAH0553536.1"/>
    </source>
</evidence>
<evidence type="ECO:0000256" key="12">
    <source>
        <dbReference type="ARBA" id="ARBA00023180"/>
    </source>
</evidence>
<reference evidence="19" key="1">
    <citation type="submission" date="2021-12" db="EMBL/GenBank/DDBJ databases">
        <authorList>
            <person name="King R."/>
        </authorList>
    </citation>
    <scope>NUCLEOTIDE SEQUENCE</scope>
</reference>
<evidence type="ECO:0000313" key="20">
    <source>
        <dbReference type="Proteomes" id="UP001154078"/>
    </source>
</evidence>
<evidence type="ECO:0000256" key="11">
    <source>
        <dbReference type="ARBA" id="ARBA00023170"/>
    </source>
</evidence>
<evidence type="ECO:0000256" key="10">
    <source>
        <dbReference type="ARBA" id="ARBA00023136"/>
    </source>
</evidence>
<keyword evidence="8" id="KW-0157">Chromophore</keyword>
<feature type="transmembrane region" description="Helical" evidence="17">
    <location>
        <begin position="111"/>
        <end position="133"/>
    </location>
</feature>
<gene>
    <name evidence="19" type="ORF">MELIAE_LOCUS5500</name>
</gene>
<evidence type="ECO:0000256" key="16">
    <source>
        <dbReference type="SAM" id="MobiDB-lite"/>
    </source>
</evidence>
<sequence>MPVFIFNSYYEGPALGDIGCRAYGLLGGLTGIASICTLAAIAMDRFYVIKYPLNRSFTNMRVKVCIVVVWIYALIFSVCPALNIGLNSYVPEGYLTSCSFDYLTDDNTARIFILVFFVAAFCVPLGLIIFSYINILSVVMNRSVSVSGDSSRHSKEEDKRKQEMKLAMLCLSVVFLWFVSWTPYAIVALLGVSGNKQYINPITSMIPALFAKMASAVDPYVYALSHPKFKEEFYALFKKSNNNSNRVFSVSKPPKNINEEKSDDASEVESVELAG</sequence>
<feature type="region of interest" description="Disordered" evidence="16">
    <location>
        <begin position="248"/>
        <end position="275"/>
    </location>
</feature>
<evidence type="ECO:0000256" key="3">
    <source>
        <dbReference type="ARBA" id="ARBA00022543"/>
    </source>
</evidence>
<dbReference type="InterPro" id="IPR000276">
    <property type="entry name" value="GPCR_Rhodpsn"/>
</dbReference>
<dbReference type="PRINTS" id="PR00237">
    <property type="entry name" value="GPCRRHODOPSN"/>
</dbReference>
<evidence type="ECO:0000256" key="13">
    <source>
        <dbReference type="ARBA" id="ARBA00023224"/>
    </source>
</evidence>
<keyword evidence="12" id="KW-0325">Glycoprotein</keyword>
<dbReference type="GO" id="GO:0007601">
    <property type="term" value="P:visual perception"/>
    <property type="evidence" value="ECO:0007669"/>
    <property type="project" value="UniProtKB-KW"/>
</dbReference>
<dbReference type="InterPro" id="IPR027430">
    <property type="entry name" value="Retinal_BS"/>
</dbReference>
<comment type="similarity">
    <text evidence="2 15">Belongs to the G-protein coupled receptor 1 family.</text>
</comment>
<dbReference type="SUPFAM" id="SSF81321">
    <property type="entry name" value="Family A G protein-coupled receptor-like"/>
    <property type="match status" value="1"/>
</dbReference>
<dbReference type="GO" id="GO:0016020">
    <property type="term" value="C:membrane"/>
    <property type="evidence" value="ECO:0007669"/>
    <property type="project" value="UniProtKB-SubCell"/>
</dbReference>
<keyword evidence="4" id="KW-0716">Sensory transduction</keyword>
<dbReference type="Proteomes" id="UP001154078">
    <property type="component" value="Chromosome 3"/>
</dbReference>
<keyword evidence="11 15" id="KW-0675">Receptor</keyword>
<dbReference type="GO" id="GO:0004930">
    <property type="term" value="F:G protein-coupled receptor activity"/>
    <property type="evidence" value="ECO:0007669"/>
    <property type="project" value="UniProtKB-KW"/>
</dbReference>
<dbReference type="PROSITE" id="PS50262">
    <property type="entry name" value="G_PROTEIN_RECEP_F1_2"/>
    <property type="match status" value="1"/>
</dbReference>
<dbReference type="Gene3D" id="1.20.1070.10">
    <property type="entry name" value="Rhodopsin 7-helix transmembrane proteins"/>
    <property type="match status" value="1"/>
</dbReference>
<evidence type="ECO:0000259" key="18">
    <source>
        <dbReference type="PROSITE" id="PS50262"/>
    </source>
</evidence>
<keyword evidence="6" id="KW-0681">Retinal protein</keyword>
<evidence type="ECO:0000256" key="15">
    <source>
        <dbReference type="RuleBase" id="RU000688"/>
    </source>
</evidence>
<evidence type="ECO:0000256" key="4">
    <source>
        <dbReference type="ARBA" id="ARBA00022606"/>
    </source>
</evidence>
<keyword evidence="5 15" id="KW-0812">Transmembrane</keyword>
<dbReference type="EMBL" id="OV121134">
    <property type="protein sequence ID" value="CAH0553536.1"/>
    <property type="molecule type" value="Genomic_DNA"/>
</dbReference>
<keyword evidence="9 15" id="KW-0297">G-protein coupled receptor</keyword>
<feature type="domain" description="G-protein coupled receptors family 1 profile" evidence="18">
    <location>
        <begin position="1"/>
        <end position="222"/>
    </location>
</feature>
<dbReference type="GO" id="GO:0007602">
    <property type="term" value="P:phototransduction"/>
    <property type="evidence" value="ECO:0007669"/>
    <property type="project" value="UniProtKB-KW"/>
</dbReference>
<feature type="transmembrane region" description="Helical" evidence="17">
    <location>
        <begin position="64"/>
        <end position="86"/>
    </location>
</feature>
<keyword evidence="20" id="KW-1185">Reference proteome</keyword>
<proteinExistence type="inferred from homology"/>
<evidence type="ECO:0000256" key="9">
    <source>
        <dbReference type="ARBA" id="ARBA00023040"/>
    </source>
</evidence>
<feature type="transmembrane region" description="Helical" evidence="17">
    <location>
        <begin position="166"/>
        <end position="192"/>
    </location>
</feature>
<protein>
    <recommendedName>
        <fullName evidence="18">G-protein coupled receptors family 1 profile domain-containing protein</fullName>
    </recommendedName>
</protein>
<name>A0A9P0FGE3_BRAAE</name>
<dbReference type="GO" id="GO:0009881">
    <property type="term" value="F:photoreceptor activity"/>
    <property type="evidence" value="ECO:0007669"/>
    <property type="project" value="UniProtKB-KW"/>
</dbReference>
<keyword evidence="3" id="KW-0600">Photoreceptor protein</keyword>
<evidence type="ECO:0000256" key="5">
    <source>
        <dbReference type="ARBA" id="ARBA00022692"/>
    </source>
</evidence>
<evidence type="ECO:0000256" key="17">
    <source>
        <dbReference type="SAM" id="Phobius"/>
    </source>
</evidence>
<dbReference type="OrthoDB" id="10015560at2759"/>
<keyword evidence="14" id="KW-0844">Vision</keyword>
<keyword evidence="10 17" id="KW-0472">Membrane</keyword>
<keyword evidence="7 17" id="KW-1133">Transmembrane helix</keyword>
<keyword evidence="13 15" id="KW-0807">Transducer</keyword>
<dbReference type="PANTHER" id="PTHR24240">
    <property type="entry name" value="OPSIN"/>
    <property type="match status" value="1"/>
</dbReference>
<dbReference type="InterPro" id="IPR050125">
    <property type="entry name" value="GPCR_opsins"/>
</dbReference>
<evidence type="ECO:0000256" key="1">
    <source>
        <dbReference type="ARBA" id="ARBA00004141"/>
    </source>
</evidence>
<evidence type="ECO:0000256" key="7">
    <source>
        <dbReference type="ARBA" id="ARBA00022989"/>
    </source>
</evidence>
<evidence type="ECO:0000256" key="8">
    <source>
        <dbReference type="ARBA" id="ARBA00022991"/>
    </source>
</evidence>
<dbReference type="PROSITE" id="PS00238">
    <property type="entry name" value="OPSIN"/>
    <property type="match status" value="1"/>
</dbReference>
<evidence type="ECO:0000256" key="14">
    <source>
        <dbReference type="ARBA" id="ARBA00023305"/>
    </source>
</evidence>
<feature type="compositionally biased region" description="Acidic residues" evidence="16">
    <location>
        <begin position="265"/>
        <end position="275"/>
    </location>
</feature>
<accession>A0A9P0FGE3</accession>
<dbReference type="Pfam" id="PF00001">
    <property type="entry name" value="7tm_1"/>
    <property type="match status" value="1"/>
</dbReference>
<comment type="subcellular location">
    <subcellularLocation>
        <location evidence="1">Membrane</location>
        <topology evidence="1">Multi-pass membrane protein</topology>
    </subcellularLocation>
</comment>
<evidence type="ECO:0000256" key="6">
    <source>
        <dbReference type="ARBA" id="ARBA00022925"/>
    </source>
</evidence>
<organism evidence="19 20">
    <name type="scientific">Brassicogethes aeneus</name>
    <name type="common">Rape pollen beetle</name>
    <name type="synonym">Meligethes aeneus</name>
    <dbReference type="NCBI Taxonomy" id="1431903"/>
    <lineage>
        <taxon>Eukaryota</taxon>
        <taxon>Metazoa</taxon>
        <taxon>Ecdysozoa</taxon>
        <taxon>Arthropoda</taxon>
        <taxon>Hexapoda</taxon>
        <taxon>Insecta</taxon>
        <taxon>Pterygota</taxon>
        <taxon>Neoptera</taxon>
        <taxon>Endopterygota</taxon>
        <taxon>Coleoptera</taxon>
        <taxon>Polyphaga</taxon>
        <taxon>Cucujiformia</taxon>
        <taxon>Nitidulidae</taxon>
        <taxon>Meligethinae</taxon>
        <taxon>Brassicogethes</taxon>
    </lineage>
</organism>
<dbReference type="InterPro" id="IPR017452">
    <property type="entry name" value="GPCR_Rhodpsn_7TM"/>
</dbReference>